<dbReference type="GeneID" id="95622892"/>
<feature type="region of interest" description="Disordered" evidence="1">
    <location>
        <begin position="215"/>
        <end position="244"/>
    </location>
</feature>
<organism evidence="2 3">
    <name type="scientific">Streptomyces chrestomyceticus JCM 4735</name>
    <dbReference type="NCBI Taxonomy" id="1306181"/>
    <lineage>
        <taxon>Bacteria</taxon>
        <taxon>Bacillati</taxon>
        <taxon>Actinomycetota</taxon>
        <taxon>Actinomycetes</taxon>
        <taxon>Kitasatosporales</taxon>
        <taxon>Streptomycetaceae</taxon>
        <taxon>Streptomyces</taxon>
    </lineage>
</organism>
<accession>A0A7U9KWT6</accession>
<name>A0A7U9KWT6_9ACTN</name>
<sequence>MPPEAVLLESRAMRDSVMGLGRVGVLDKVKALVLLPDGLHVTTRMVADYFEVGDRAVNSLMRRHRAELSQHGMHVLKGSDLRVFESSNLKLSAESYPQGRAHLTLYTRRTLLNIAMLLRDSEVARAVRTYLLDVEEGARGRVEVPRQTRPAPTVESLDHRLTRVESSLADIGPALRDLGPVIGRISGRLDRLDRRLDATNRVVCAMSERLSDLAEDVRELRSGPRPLPRPHRHPGSRPKRRDQG</sequence>
<evidence type="ECO:0000256" key="1">
    <source>
        <dbReference type="SAM" id="MobiDB-lite"/>
    </source>
</evidence>
<dbReference type="Proteomes" id="UP000287830">
    <property type="component" value="Unassembled WGS sequence"/>
</dbReference>
<feature type="compositionally biased region" description="Basic residues" evidence="1">
    <location>
        <begin position="228"/>
        <end position="244"/>
    </location>
</feature>
<comment type="caution">
    <text evidence="2">The sequence shown here is derived from an EMBL/GenBank/DDBJ whole genome shotgun (WGS) entry which is preliminary data.</text>
</comment>
<dbReference type="EMBL" id="BHZC01000001">
    <property type="protein sequence ID" value="GCD36253.1"/>
    <property type="molecule type" value="Genomic_DNA"/>
</dbReference>
<proteinExistence type="predicted"/>
<evidence type="ECO:0000313" key="3">
    <source>
        <dbReference type="Proteomes" id="UP000287830"/>
    </source>
</evidence>
<gene>
    <name evidence="2" type="ORF">OEIGOIKO_04013</name>
</gene>
<evidence type="ECO:0000313" key="2">
    <source>
        <dbReference type="EMBL" id="GCD36253.1"/>
    </source>
</evidence>
<reference evidence="2 3" key="1">
    <citation type="submission" date="2018-11" db="EMBL/GenBank/DDBJ databases">
        <title>Whole genome sequence of Streptomyces chrestomyceticus NBRC 13444(T).</title>
        <authorList>
            <person name="Komaki H."/>
            <person name="Tamura T."/>
        </authorList>
    </citation>
    <scope>NUCLEOTIDE SEQUENCE [LARGE SCALE GENOMIC DNA]</scope>
    <source>
        <strain evidence="2 3">NBRC 13444</strain>
    </source>
</reference>
<dbReference type="OrthoDB" id="3527311at2"/>
<dbReference type="AlphaFoldDB" id="A0A7U9KWT6"/>
<protein>
    <submittedName>
        <fullName evidence="2">Uncharacterized protein</fullName>
    </submittedName>
</protein>
<dbReference type="RefSeq" id="WP_125045966.1">
    <property type="nucleotide sequence ID" value="NZ_BHZC01000001.1"/>
</dbReference>